<dbReference type="SUPFAM" id="SSF53474">
    <property type="entry name" value="alpha/beta-Hydrolases"/>
    <property type="match status" value="1"/>
</dbReference>
<dbReference type="InterPro" id="IPR029058">
    <property type="entry name" value="AB_hydrolase_fold"/>
</dbReference>
<evidence type="ECO:0000313" key="2">
    <source>
        <dbReference type="Proteomes" id="UP000310719"/>
    </source>
</evidence>
<evidence type="ECO:0008006" key="3">
    <source>
        <dbReference type="Google" id="ProtNLM"/>
    </source>
</evidence>
<dbReference type="AlphaFoldDB" id="A0A4U9HQ21"/>
<dbReference type="EMBL" id="LR590464">
    <property type="protein sequence ID" value="VTP65616.1"/>
    <property type="molecule type" value="Genomic_DNA"/>
</dbReference>
<name>A0A4U9HQ21_9ENTR</name>
<organism evidence="1 2">
    <name type="scientific">Leclercia adecarboxylata</name>
    <dbReference type="NCBI Taxonomy" id="83655"/>
    <lineage>
        <taxon>Bacteria</taxon>
        <taxon>Pseudomonadati</taxon>
        <taxon>Pseudomonadota</taxon>
        <taxon>Gammaproteobacteria</taxon>
        <taxon>Enterobacterales</taxon>
        <taxon>Enterobacteriaceae</taxon>
        <taxon>Leclercia</taxon>
    </lineage>
</organism>
<proteinExistence type="predicted"/>
<reference evidence="1 2" key="1">
    <citation type="submission" date="2019-05" db="EMBL/GenBank/DDBJ databases">
        <authorList>
            <consortium name="Pathogen Informatics"/>
        </authorList>
    </citation>
    <scope>NUCLEOTIDE SEQUENCE [LARGE SCALE GENOMIC DNA]</scope>
    <source>
        <strain evidence="1 2">NCTC13032</strain>
    </source>
</reference>
<sequence>MTLLNDIKSRPTLLKPGKIVGITAHFDDIELFRKQFDEHCEVLIEASVRNKEWKGILLKAIQFESTRRLSNYAAENKIICITVHGIRTKGEWQEKLKKIVESNVNTVEFHSYKYGYFTVISFFIPFLRTIRLKHFAAQLKSIRDRNEHKKEIMFFCHSFGTYIVTKAINDFLLKKNEKINVRLIVLSGSVLPSKFDFKLILDKTNARIVNDCGSDDKILFLSEALVPNTGMAGRIGFYGLNNNRFVNRYFEGGHSHLFRGNNNFMEKYWLPLNR</sequence>
<dbReference type="Proteomes" id="UP000310719">
    <property type="component" value="Chromosome"/>
</dbReference>
<gene>
    <name evidence="1" type="ORF">NCTC13032_02115</name>
</gene>
<protein>
    <recommendedName>
        <fullName evidence="3">Alpha/beta hydrolase</fullName>
    </recommendedName>
</protein>
<evidence type="ECO:0000313" key="1">
    <source>
        <dbReference type="EMBL" id="VTP65616.1"/>
    </source>
</evidence>
<accession>A0A4U9HQ21</accession>